<dbReference type="Pfam" id="PF13814">
    <property type="entry name" value="Replic_Relax"/>
    <property type="match status" value="1"/>
</dbReference>
<evidence type="ECO:0000313" key="1">
    <source>
        <dbReference type="EMBL" id="MDL9980101.1"/>
    </source>
</evidence>
<gene>
    <name evidence="1" type="ORF">QSV35_12230</name>
</gene>
<evidence type="ECO:0000313" key="2">
    <source>
        <dbReference type="Proteomes" id="UP001235064"/>
    </source>
</evidence>
<dbReference type="RefSeq" id="WP_286289032.1">
    <property type="nucleotide sequence ID" value="NZ_JASXSZ010000003.1"/>
</dbReference>
<dbReference type="InterPro" id="IPR025855">
    <property type="entry name" value="Replic_Relax"/>
</dbReference>
<comment type="caution">
    <text evidence="1">The sequence shown here is derived from an EMBL/GenBank/DDBJ whole genome shotgun (WGS) entry which is preliminary data.</text>
</comment>
<protein>
    <submittedName>
        <fullName evidence="1">Replication-relaxation family protein</fullName>
    </submittedName>
</protein>
<dbReference type="EMBL" id="JASXSZ010000003">
    <property type="protein sequence ID" value="MDL9980101.1"/>
    <property type="molecule type" value="Genomic_DNA"/>
</dbReference>
<name>A0ABT7N0B6_9MICO</name>
<accession>A0ABT7N0B6</accession>
<keyword evidence="2" id="KW-1185">Reference proteome</keyword>
<sequence length="284" mass="31843">MTDRWTPYKIEQLEAHLTARDSEILQSLEQFRALSTRLIQRLHFPVGEHGLHRTERTATRLCNRVLLRLEADGFIARIEGRAVGGATRGSAGTTWHLAATGERLLRARRGDPSRRRYVTPSRSFLAHTLAVAGFAATAREHEAAGTFDILELHPEPMCWRTFQTALGQATLKPDLAIVIANPDVEAHVFVEIDRGTEHLPAVIKKSRAYQQYRQTGIEQHRSGVFPAVLWVVPDADRARRLRNAIRREQDLDADLFTITETSSAMTALAGFLTPSTPTRKEVSP</sequence>
<proteinExistence type="predicted"/>
<dbReference type="Proteomes" id="UP001235064">
    <property type="component" value="Unassembled WGS sequence"/>
</dbReference>
<reference evidence="1 2" key="1">
    <citation type="submission" date="2023-06" db="EMBL/GenBank/DDBJ databases">
        <title>Microbacterium sp. nov., isolated from a waste landfill.</title>
        <authorList>
            <person name="Wen W."/>
        </authorList>
    </citation>
    <scope>NUCLEOTIDE SEQUENCE [LARGE SCALE GENOMIC DNA]</scope>
    <source>
        <strain evidence="1 2">ASV49</strain>
    </source>
</reference>
<organism evidence="1 2">
    <name type="scientific">Microbacterium candidum</name>
    <dbReference type="NCBI Taxonomy" id="3041922"/>
    <lineage>
        <taxon>Bacteria</taxon>
        <taxon>Bacillati</taxon>
        <taxon>Actinomycetota</taxon>
        <taxon>Actinomycetes</taxon>
        <taxon>Micrococcales</taxon>
        <taxon>Microbacteriaceae</taxon>
        <taxon>Microbacterium</taxon>
    </lineage>
</organism>